<dbReference type="InterPro" id="IPR041698">
    <property type="entry name" value="Methyltransf_25"/>
</dbReference>
<feature type="domain" description="Methyltransferase" evidence="1">
    <location>
        <begin position="68"/>
        <end position="158"/>
    </location>
</feature>
<organism evidence="2 3">
    <name type="scientific">Tunturiibacter lichenicola</name>
    <dbReference type="NCBI Taxonomy" id="2051959"/>
    <lineage>
        <taxon>Bacteria</taxon>
        <taxon>Pseudomonadati</taxon>
        <taxon>Acidobacteriota</taxon>
        <taxon>Terriglobia</taxon>
        <taxon>Terriglobales</taxon>
        <taxon>Acidobacteriaceae</taxon>
        <taxon>Tunturiibacter</taxon>
    </lineage>
</organism>
<evidence type="ECO:0000259" key="1">
    <source>
        <dbReference type="Pfam" id="PF13649"/>
    </source>
</evidence>
<dbReference type="EMBL" id="JACCCV010000001">
    <property type="protein sequence ID" value="NYF52120.1"/>
    <property type="molecule type" value="Genomic_DNA"/>
</dbReference>
<dbReference type="InterPro" id="IPR029063">
    <property type="entry name" value="SAM-dependent_MTases_sf"/>
</dbReference>
<dbReference type="SUPFAM" id="SSF53335">
    <property type="entry name" value="S-adenosyl-L-methionine-dependent methyltransferases"/>
    <property type="match status" value="1"/>
</dbReference>
<name>A0A7Y9NMJ5_9BACT</name>
<dbReference type="CDD" id="cd02440">
    <property type="entry name" value="AdoMet_MTases"/>
    <property type="match status" value="1"/>
</dbReference>
<dbReference type="Gene3D" id="3.40.50.150">
    <property type="entry name" value="Vaccinia Virus protein VP39"/>
    <property type="match status" value="1"/>
</dbReference>
<evidence type="ECO:0000313" key="2">
    <source>
        <dbReference type="EMBL" id="NYF52120.1"/>
    </source>
</evidence>
<dbReference type="Pfam" id="PF13649">
    <property type="entry name" value="Methyltransf_25"/>
    <property type="match status" value="1"/>
</dbReference>
<accession>A0A7Y9NMJ5</accession>
<evidence type="ECO:0000313" key="3">
    <source>
        <dbReference type="Proteomes" id="UP000534186"/>
    </source>
</evidence>
<dbReference type="Proteomes" id="UP000534186">
    <property type="component" value="Unassembled WGS sequence"/>
</dbReference>
<proteinExistence type="predicted"/>
<protein>
    <recommendedName>
        <fullName evidence="1">Methyltransferase domain-containing protein</fullName>
    </recommendedName>
</protein>
<sequence length="237" mass="27379">MGSSAQIDFSRRVSPRELPELMDGDCSYEDFRDCLRSLETVNRWLLGYRPTLAWLERLPHGLRDPVHIVDVGSGGGDLLRQISGWARRRGIAVQLTGIDLNPYAARAAAESTPKELEIEWVTGDALEYRPKKPVDIVVSSLLAHHLEDEEIVALQRWMEATVQVGWFINDLERAEWSSRMFGWVRWHWLVRHDGPVSFRRAFRKEDWVRLLAAAEVPREAATVEKWRPGRLCVGRWK</sequence>
<gene>
    <name evidence="2" type="ORF">HDF12_002485</name>
</gene>
<reference evidence="2 3" key="1">
    <citation type="submission" date="2020-07" db="EMBL/GenBank/DDBJ databases">
        <title>Genomic Encyclopedia of Type Strains, Phase IV (KMG-V): Genome sequencing to study the core and pangenomes of soil and plant-associated prokaryotes.</title>
        <authorList>
            <person name="Whitman W."/>
        </authorList>
    </citation>
    <scope>NUCLEOTIDE SEQUENCE [LARGE SCALE GENOMIC DNA]</scope>
    <source>
        <strain evidence="2 3">M8UP30</strain>
    </source>
</reference>
<dbReference type="AlphaFoldDB" id="A0A7Y9NMJ5"/>
<comment type="caution">
    <text evidence="2">The sequence shown here is derived from an EMBL/GenBank/DDBJ whole genome shotgun (WGS) entry which is preliminary data.</text>
</comment>